<comment type="caution">
    <text evidence="11">The sequence shown here is derived from an EMBL/GenBank/DDBJ whole genome shotgun (WGS) entry which is preliminary data.</text>
</comment>
<comment type="cofactor">
    <cofactor evidence="1 10">
        <name>[4Fe-4S] cluster</name>
        <dbReference type="ChEBI" id="CHEBI:49883"/>
    </cofactor>
</comment>
<dbReference type="PATRIC" id="fig|1685124.3.peg.889"/>
<organism evidence="11 12">
    <name type="scientific">miscellaneous Crenarchaeota group-1 archaeon SG8-32-1</name>
    <dbReference type="NCBI Taxonomy" id="1685124"/>
    <lineage>
        <taxon>Archaea</taxon>
        <taxon>Candidatus Bathyarchaeota</taxon>
        <taxon>MCG-1</taxon>
    </lineage>
</organism>
<dbReference type="GO" id="GO:0090560">
    <property type="term" value="F:2-(3-amino-3-carboxypropyl)histidine synthase activity"/>
    <property type="evidence" value="ECO:0007669"/>
    <property type="project" value="UniProtKB-UniRule"/>
</dbReference>
<comment type="catalytic activity">
    <reaction evidence="9 10">
        <text>L-histidyl-[translation elongation factor 2] + S-adenosyl-L-methionine = 2-[(3S)-amino-3-carboxypropyl]-L-histidyl-[translation elongation factor 2] + S-methyl-5'-thioadenosine + H(+)</text>
        <dbReference type="Rhea" id="RHEA:36783"/>
        <dbReference type="Rhea" id="RHEA-COMP:9748"/>
        <dbReference type="Rhea" id="RHEA-COMP:9749"/>
        <dbReference type="ChEBI" id="CHEBI:15378"/>
        <dbReference type="ChEBI" id="CHEBI:17509"/>
        <dbReference type="ChEBI" id="CHEBI:29979"/>
        <dbReference type="ChEBI" id="CHEBI:59789"/>
        <dbReference type="ChEBI" id="CHEBI:73995"/>
        <dbReference type="EC" id="2.5.1.108"/>
    </reaction>
</comment>
<dbReference type="InterPro" id="IPR035435">
    <property type="entry name" value="DPH1/DPH2_euk_archaea"/>
</dbReference>
<dbReference type="InterPro" id="IPR016435">
    <property type="entry name" value="DPH1/DPH2"/>
</dbReference>
<accession>A0A0M0BR48</accession>
<evidence type="ECO:0000256" key="9">
    <source>
        <dbReference type="ARBA" id="ARBA00048403"/>
    </source>
</evidence>
<dbReference type="Pfam" id="PF01866">
    <property type="entry name" value="Diphthamide_syn"/>
    <property type="match status" value="1"/>
</dbReference>
<keyword evidence="5 10" id="KW-0949">S-adenosyl-L-methionine</keyword>
<comment type="pathway">
    <text evidence="2 10">Protein modification; peptidyl-diphthamide biosynthesis.</text>
</comment>
<keyword evidence="8 10" id="KW-0411">Iron-sulfur</keyword>
<dbReference type="NCBIfam" id="TIGR03682">
    <property type="entry name" value="arCOG04112"/>
    <property type="match status" value="1"/>
</dbReference>
<evidence type="ECO:0000256" key="2">
    <source>
        <dbReference type="ARBA" id="ARBA00005156"/>
    </source>
</evidence>
<dbReference type="GO" id="GO:0051539">
    <property type="term" value="F:4 iron, 4 sulfur cluster binding"/>
    <property type="evidence" value="ECO:0007669"/>
    <property type="project" value="UniProtKB-UniRule"/>
</dbReference>
<evidence type="ECO:0000256" key="6">
    <source>
        <dbReference type="ARBA" id="ARBA00022723"/>
    </source>
</evidence>
<reference evidence="11 12" key="1">
    <citation type="submission" date="2015-06" db="EMBL/GenBank/DDBJ databases">
        <title>New insights into the roles of widespread benthic archaea in carbon and nitrogen cycling.</title>
        <authorList>
            <person name="Lazar C.S."/>
            <person name="Baker B.J."/>
            <person name="Seitz K.W."/>
            <person name="Hyde A.S."/>
            <person name="Dick G.J."/>
            <person name="Hinrichs K.-U."/>
            <person name="Teske A.P."/>
        </authorList>
    </citation>
    <scope>NUCLEOTIDE SEQUENCE [LARGE SCALE GENOMIC DNA]</scope>
    <source>
        <strain evidence="11">SG8-32-1</strain>
    </source>
</reference>
<dbReference type="NCBIfam" id="TIGR00322">
    <property type="entry name" value="diphth2_R"/>
    <property type="match status" value="1"/>
</dbReference>
<dbReference type="Proteomes" id="UP000037237">
    <property type="component" value="Unassembled WGS sequence"/>
</dbReference>
<dbReference type="Gene3D" id="3.40.50.11850">
    <property type="entry name" value="Diphthamide synthesis DPH1/DPH2 domain 2"/>
    <property type="match status" value="1"/>
</dbReference>
<evidence type="ECO:0000313" key="11">
    <source>
        <dbReference type="EMBL" id="KON31048.1"/>
    </source>
</evidence>
<dbReference type="UniPathway" id="UPA00559"/>
<dbReference type="GO" id="GO:0017183">
    <property type="term" value="P:protein histidyl modification to diphthamide"/>
    <property type="evidence" value="ECO:0007669"/>
    <property type="project" value="UniProtKB-UniRule"/>
</dbReference>
<dbReference type="PANTHER" id="PTHR10762">
    <property type="entry name" value="DIPHTHAMIDE BIOSYNTHESIS PROTEIN"/>
    <property type="match status" value="1"/>
</dbReference>
<comment type="similarity">
    <text evidence="10">Belongs to the DPH1/DPH2 family.</text>
</comment>
<dbReference type="PANTHER" id="PTHR10762:SF1">
    <property type="entry name" value="2-(3-AMINO-3-CARBOXYPROPYL)HISTIDINE SYNTHASE SUBUNIT 1"/>
    <property type="match status" value="1"/>
</dbReference>
<comment type="function">
    <text evidence="10">Catalyzes the first step of diphthamide biosynthesis, i.e. the transfer of the 3-amino-3-carboxypropyl group from S-adenosyl-L-methionine (SAM) to the C2 position of the imidazole ring of the target histidine residue in translation elongation factor 2 (EF-2).</text>
</comment>
<evidence type="ECO:0000256" key="7">
    <source>
        <dbReference type="ARBA" id="ARBA00023004"/>
    </source>
</evidence>
<keyword evidence="6 10" id="KW-0479">Metal-binding</keyword>
<dbReference type="InterPro" id="IPR042264">
    <property type="entry name" value="DPH1/DPH2_2"/>
</dbReference>
<dbReference type="InterPro" id="IPR042263">
    <property type="entry name" value="DPH1/DPH2_1"/>
</dbReference>
<dbReference type="PIRSF" id="PIRSF004967">
    <property type="entry name" value="DPH1"/>
    <property type="match status" value="1"/>
</dbReference>
<dbReference type="EMBL" id="LFWU01000108">
    <property type="protein sequence ID" value="KON31048.1"/>
    <property type="molecule type" value="Genomic_DNA"/>
</dbReference>
<dbReference type="SFLD" id="SFLDS00032">
    <property type="entry name" value="Radical_SAM_3-amino-3-carboxyp"/>
    <property type="match status" value="1"/>
</dbReference>
<sequence length="337" mass="37481">MKTMSFDLEEKRLKEEIEKRKPKIVLLQLPEGLKPEACHLAKVIEELGVLPIISSDPCYGACDLAVYEAKILGADLIIHFGHTPMMTNSKIETIYIEVKAEIGIKEAVTKALPFLESWDKIGLVTTVQHVHKLKEAKNLLESAGKTVFLGDSGHFKYPGQILGCDYSNAQLVIEKVEAYVFVGGGRFHAIGLALATGKPAIIADPYEKVAYPIGDQVRRVLMQRWANISEAKKVKNFGVLVSLKPGQMKLKEAIGIKEKLEKIELKVSLLALREVTPSALMQFPLIDAFVNTACPRLSLDDSRNFDKPLLSVNETLVMLGEMKWEDLLRKGWFGNAI</sequence>
<dbReference type="InterPro" id="IPR042265">
    <property type="entry name" value="DPH1/DPH2_3"/>
</dbReference>
<dbReference type="Gene3D" id="3.40.50.11860">
    <property type="entry name" value="Diphthamide synthesis DPH1/DPH2 domain 3"/>
    <property type="match status" value="1"/>
</dbReference>
<protein>
    <recommendedName>
        <fullName evidence="3 10">2-(3-amino-3-carboxypropyl)histidine synthase</fullName>
        <ecNumber evidence="3 10">2.5.1.108</ecNumber>
    </recommendedName>
</protein>
<evidence type="ECO:0000256" key="1">
    <source>
        <dbReference type="ARBA" id="ARBA00001966"/>
    </source>
</evidence>
<dbReference type="InterPro" id="IPR022428">
    <property type="entry name" value="Dph2_arc"/>
</dbReference>
<keyword evidence="4 10" id="KW-0808">Transferase</keyword>
<name>A0A0M0BR48_9ARCH</name>
<dbReference type="EC" id="2.5.1.108" evidence="3 10"/>
<keyword evidence="10" id="KW-0004">4Fe-4S</keyword>
<dbReference type="Gene3D" id="3.40.50.11840">
    <property type="entry name" value="Diphthamide synthesis DPH1/DPH2 domain 1"/>
    <property type="match status" value="1"/>
</dbReference>
<proteinExistence type="inferred from homology"/>
<evidence type="ECO:0000256" key="8">
    <source>
        <dbReference type="ARBA" id="ARBA00023014"/>
    </source>
</evidence>
<evidence type="ECO:0000313" key="12">
    <source>
        <dbReference type="Proteomes" id="UP000037237"/>
    </source>
</evidence>
<evidence type="ECO:0000256" key="4">
    <source>
        <dbReference type="ARBA" id="ARBA00022679"/>
    </source>
</evidence>
<evidence type="ECO:0000256" key="5">
    <source>
        <dbReference type="ARBA" id="ARBA00022691"/>
    </source>
</evidence>
<dbReference type="GO" id="GO:0046872">
    <property type="term" value="F:metal ion binding"/>
    <property type="evidence" value="ECO:0007669"/>
    <property type="project" value="UniProtKB-KW"/>
</dbReference>
<evidence type="ECO:0000256" key="3">
    <source>
        <dbReference type="ARBA" id="ARBA00012221"/>
    </source>
</evidence>
<evidence type="ECO:0000256" key="10">
    <source>
        <dbReference type="PIRNR" id="PIRNR004967"/>
    </source>
</evidence>
<keyword evidence="7 10" id="KW-0408">Iron</keyword>
<dbReference type="AlphaFoldDB" id="A0A0M0BR48"/>
<gene>
    <name evidence="11" type="ORF">AC477_04480</name>
</gene>